<keyword evidence="2" id="KW-0564">Palmitate</keyword>
<evidence type="ECO:0000313" key="3">
    <source>
        <dbReference type="EMBL" id="CAL8089455.1"/>
    </source>
</evidence>
<protein>
    <recommendedName>
        <fullName evidence="2">Phospholipid scramblase</fullName>
    </recommendedName>
</protein>
<comment type="similarity">
    <text evidence="1 2">Belongs to the phospholipid scramblase family.</text>
</comment>
<name>A0ABP1Q996_9HEXA</name>
<gene>
    <name evidence="3" type="ORF">ODALV1_LOCUS7380</name>
</gene>
<accession>A0ABP1Q996</accession>
<keyword evidence="2" id="KW-1133">Transmembrane helix</keyword>
<dbReference type="Proteomes" id="UP001642540">
    <property type="component" value="Unassembled WGS sequence"/>
</dbReference>
<evidence type="ECO:0000256" key="2">
    <source>
        <dbReference type="RuleBase" id="RU363116"/>
    </source>
</evidence>
<keyword evidence="2" id="KW-0812">Transmembrane</keyword>
<comment type="caution">
    <text evidence="3">The sequence shown here is derived from an EMBL/GenBank/DDBJ whole genome shotgun (WGS) entry which is preliminary data.</text>
</comment>
<keyword evidence="2" id="KW-0106">Calcium</keyword>
<comment type="function">
    <text evidence="2">May mediate accelerated ATP-independent bidirectional transbilayer migration of phospholipids upon binding calcium ions that results in a loss of phospholipid asymmetry in the plasma membrane.</text>
</comment>
<feature type="transmembrane region" description="Helical" evidence="2">
    <location>
        <begin position="304"/>
        <end position="328"/>
    </location>
</feature>
<keyword evidence="4" id="KW-1185">Reference proteome</keyword>
<evidence type="ECO:0000313" key="4">
    <source>
        <dbReference type="Proteomes" id="UP001642540"/>
    </source>
</evidence>
<keyword evidence="2" id="KW-0472">Membrane</keyword>
<dbReference type="PANTHER" id="PTHR23248">
    <property type="entry name" value="PHOSPHOLIPID SCRAMBLASE-RELATED"/>
    <property type="match status" value="1"/>
</dbReference>
<dbReference type="PANTHER" id="PTHR23248:SF9">
    <property type="entry name" value="PHOSPHOLIPID SCRAMBLASE"/>
    <property type="match status" value="1"/>
</dbReference>
<evidence type="ECO:0000256" key="1">
    <source>
        <dbReference type="ARBA" id="ARBA00005350"/>
    </source>
</evidence>
<dbReference type="EMBL" id="CAXLJM020000023">
    <property type="protein sequence ID" value="CAL8089455.1"/>
    <property type="molecule type" value="Genomic_DNA"/>
</dbReference>
<organism evidence="3 4">
    <name type="scientific">Orchesella dallaii</name>
    <dbReference type="NCBI Taxonomy" id="48710"/>
    <lineage>
        <taxon>Eukaryota</taxon>
        <taxon>Metazoa</taxon>
        <taxon>Ecdysozoa</taxon>
        <taxon>Arthropoda</taxon>
        <taxon>Hexapoda</taxon>
        <taxon>Collembola</taxon>
        <taxon>Entomobryomorpha</taxon>
        <taxon>Entomobryoidea</taxon>
        <taxon>Orchesellidae</taxon>
        <taxon>Orchesellinae</taxon>
        <taxon>Orchesella</taxon>
    </lineage>
</organism>
<dbReference type="InterPro" id="IPR005552">
    <property type="entry name" value="Scramblase"/>
</dbReference>
<dbReference type="Pfam" id="PF03803">
    <property type="entry name" value="Scramblase"/>
    <property type="match status" value="1"/>
</dbReference>
<comment type="cofactor">
    <cofactor evidence="2">
        <name>Ca(2+)</name>
        <dbReference type="ChEBI" id="CHEBI:29108"/>
    </cofactor>
</comment>
<reference evidence="3 4" key="1">
    <citation type="submission" date="2024-08" db="EMBL/GenBank/DDBJ databases">
        <authorList>
            <person name="Cucini C."/>
            <person name="Frati F."/>
        </authorList>
    </citation>
    <scope>NUCLEOTIDE SEQUENCE [LARGE SCALE GENOMIC DNA]</scope>
</reference>
<sequence length="346" mass="38530">MYSGRMKNNMVHPAEDDNYFFGETYGDYDYAGETRLQIGSGHLDSASGVRGNSATSIRGSRFDTNASWTDEIQALTSCDQFYLYQANKFSPDIASNYDIRNGEGKLIFKAVESIDPVVKDLHEIHEQTKPPFVLSIIEMKTGKEVMKINGNLARGVMMVYAKQYSSDKIVGLVRKVNERCSMCYPPIFSLERPNGAVLLKIRSSLKSLLSCCCLCACRLTSQFQTRYFNVYLSDDVTYIGEIKHLRKKFNDYGDPEANRTKAVLCASIPGDTISANKALLLASMFMIDFIYFQKHRRSLSCPKISKTCSIILIIVIAVCVIAAMAILFGGGGYTGERTNKGKTPKG</sequence>
<keyword evidence="2" id="KW-0449">Lipoprotein</keyword>
<proteinExistence type="inferred from homology"/>